<dbReference type="CDD" id="cd00044">
    <property type="entry name" value="CysPc"/>
    <property type="match status" value="1"/>
</dbReference>
<sequence>LIGDVGFTIGGGGNVRFGRFQDPRAALRARIQHKVVVPPDAGLSARKPIPASTGGQVQKQGRSYEELKAKHLAAGTLFEDDEFPAIGSSIFYSQPTAGLFQWKRPKELSASPKFISDGISRFDVEQGELGDCWLLAAVANLSLYQDLLDQVVPHDQSFDHEYCGIFRFHFWHFGEWVEVVIDDRLPTRNNRLVFLHSHDQDEYWSALLEKAYAKLFGSYEALKGGSTVEALEDFTGGLAEFYDLRGKQPPDFDKIINHCYAKKSLMACSINADPNVVEARQSNGLIRGHAYSITKIVNQPTGKVMLIRIRNPWGNEAEWNGRWSDRSREWQSVSDQTRRDLGLTFDADGEFWMCFDDFVREYEKLEICHLGPQSLNDTAGSARITFQMTVEHGTWQPGVNAGGCRNFLETFWTNPQYRVQVQDADDNDNEDKGTLIIGLMQKNRRKMRKQGIDLLTIGFMVYAVKHSGPLDMNFFKYNAAVARSNAFINSREVSGRFRLTPGTYVIVPSTFQKNEQADFVLRIFSEKISTSEYELLVSKVDGEGRNDYL</sequence>
<evidence type="ECO:0000256" key="6">
    <source>
        <dbReference type="ARBA" id="ARBA00022807"/>
    </source>
</evidence>
<accession>A0A183SL04</accession>
<dbReference type="Pfam" id="PF00648">
    <property type="entry name" value="Peptidase_C2"/>
    <property type="match status" value="1"/>
</dbReference>
<evidence type="ECO:0000256" key="4">
    <source>
        <dbReference type="ARBA" id="ARBA00022737"/>
    </source>
</evidence>
<protein>
    <submittedName>
        <fullName evidence="13">Calpain catalytic domain-containing protein</fullName>
    </submittedName>
</protein>
<dbReference type="FunFam" id="2.60.120.380:FF:000001">
    <property type="entry name" value="Calpain-1 catalytic subunit"/>
    <property type="match status" value="1"/>
</dbReference>
<dbReference type="InterPro" id="IPR022682">
    <property type="entry name" value="Calpain_domain_III"/>
</dbReference>
<dbReference type="InterPro" id="IPR033883">
    <property type="entry name" value="C2_III"/>
</dbReference>
<dbReference type="OrthoDB" id="424753at2759"/>
<keyword evidence="6 9" id="KW-0788">Thiol protease</keyword>
<dbReference type="AlphaFoldDB" id="A0A183SL04"/>
<evidence type="ECO:0000256" key="1">
    <source>
        <dbReference type="ARBA" id="ARBA00007623"/>
    </source>
</evidence>
<dbReference type="InterPro" id="IPR022683">
    <property type="entry name" value="Calpain_III"/>
</dbReference>
<dbReference type="InterPro" id="IPR001300">
    <property type="entry name" value="Peptidase_C2_calpain_cat"/>
</dbReference>
<evidence type="ECO:0000256" key="9">
    <source>
        <dbReference type="PROSITE-ProRule" id="PRU00239"/>
    </source>
</evidence>
<keyword evidence="3" id="KW-0479">Metal-binding</keyword>
<dbReference type="SUPFAM" id="SSF54001">
    <property type="entry name" value="Cysteine proteinases"/>
    <property type="match status" value="1"/>
</dbReference>
<feature type="active site" evidence="8 9">
    <location>
        <position position="132"/>
    </location>
</feature>
<dbReference type="PROSITE" id="PS00139">
    <property type="entry name" value="THIOL_PROTEASE_CYS"/>
    <property type="match status" value="1"/>
</dbReference>
<dbReference type="GO" id="GO:0004198">
    <property type="term" value="F:calcium-dependent cysteine-type endopeptidase activity"/>
    <property type="evidence" value="ECO:0007669"/>
    <property type="project" value="InterPro"/>
</dbReference>
<dbReference type="PRINTS" id="PR00704">
    <property type="entry name" value="CALPAIN"/>
</dbReference>
<dbReference type="InterPro" id="IPR022684">
    <property type="entry name" value="Calpain_cysteine_protease"/>
</dbReference>
<gene>
    <name evidence="11" type="ORF">SSLN_LOCUS4902</name>
</gene>
<dbReference type="GO" id="GO:0046872">
    <property type="term" value="F:metal ion binding"/>
    <property type="evidence" value="ECO:0007669"/>
    <property type="project" value="UniProtKB-KW"/>
</dbReference>
<dbReference type="PANTHER" id="PTHR10183">
    <property type="entry name" value="CALPAIN"/>
    <property type="match status" value="1"/>
</dbReference>
<evidence type="ECO:0000259" key="10">
    <source>
        <dbReference type="PROSITE" id="PS50203"/>
    </source>
</evidence>
<feature type="active site" evidence="8 9">
    <location>
        <position position="289"/>
    </location>
</feature>
<dbReference type="SUPFAM" id="SSF49758">
    <property type="entry name" value="Calpain large subunit, middle domain (domain III)"/>
    <property type="match status" value="1"/>
</dbReference>
<dbReference type="Gene3D" id="2.60.120.380">
    <property type="match status" value="1"/>
</dbReference>
<keyword evidence="4" id="KW-0677">Repeat</keyword>
<evidence type="ECO:0000313" key="11">
    <source>
        <dbReference type="EMBL" id="VDL91287.1"/>
    </source>
</evidence>
<dbReference type="Proteomes" id="UP000275846">
    <property type="component" value="Unassembled WGS sequence"/>
</dbReference>
<evidence type="ECO:0000313" key="12">
    <source>
        <dbReference type="Proteomes" id="UP000275846"/>
    </source>
</evidence>
<dbReference type="PANTHER" id="PTHR10183:SF433">
    <property type="entry name" value="CALPAIN-A-RELATED"/>
    <property type="match status" value="1"/>
</dbReference>
<evidence type="ECO:0000313" key="13">
    <source>
        <dbReference type="WBParaSite" id="SSLN_0000506101-mRNA-1"/>
    </source>
</evidence>
<dbReference type="SMART" id="SM00720">
    <property type="entry name" value="calpain_III"/>
    <property type="match status" value="1"/>
</dbReference>
<organism evidence="13">
    <name type="scientific">Schistocephalus solidus</name>
    <name type="common">Tapeworm</name>
    <dbReference type="NCBI Taxonomy" id="70667"/>
    <lineage>
        <taxon>Eukaryota</taxon>
        <taxon>Metazoa</taxon>
        <taxon>Spiralia</taxon>
        <taxon>Lophotrochozoa</taxon>
        <taxon>Platyhelminthes</taxon>
        <taxon>Cestoda</taxon>
        <taxon>Eucestoda</taxon>
        <taxon>Diphyllobothriidea</taxon>
        <taxon>Diphyllobothriidae</taxon>
        <taxon>Schistocephalus</taxon>
    </lineage>
</organism>
<evidence type="ECO:0000256" key="2">
    <source>
        <dbReference type="ARBA" id="ARBA00022670"/>
    </source>
</evidence>
<dbReference type="InterPro" id="IPR036213">
    <property type="entry name" value="Calpain_III_sf"/>
</dbReference>
<reference evidence="11 12" key="2">
    <citation type="submission" date="2018-11" db="EMBL/GenBank/DDBJ databases">
        <authorList>
            <consortium name="Pathogen Informatics"/>
        </authorList>
    </citation>
    <scope>NUCLEOTIDE SEQUENCE [LARGE SCALE GENOMIC DNA]</scope>
    <source>
        <strain evidence="11 12">NST_G2</strain>
    </source>
</reference>
<name>A0A183SL04_SCHSO</name>
<reference evidence="13" key="1">
    <citation type="submission" date="2016-06" db="UniProtKB">
        <authorList>
            <consortium name="WormBaseParasite"/>
        </authorList>
    </citation>
    <scope>IDENTIFICATION</scope>
</reference>
<keyword evidence="12" id="KW-1185">Reference proteome</keyword>
<keyword evidence="7" id="KW-0106">Calcium</keyword>
<dbReference type="CDD" id="cd00214">
    <property type="entry name" value="Calpain_III"/>
    <property type="match status" value="1"/>
</dbReference>
<comment type="similarity">
    <text evidence="1">Belongs to the peptidase C2 family.</text>
</comment>
<proteinExistence type="inferred from homology"/>
<evidence type="ECO:0000256" key="3">
    <source>
        <dbReference type="ARBA" id="ARBA00022723"/>
    </source>
</evidence>
<dbReference type="Gene3D" id="3.90.70.10">
    <property type="entry name" value="Cysteine proteinases"/>
    <property type="match status" value="1"/>
</dbReference>
<dbReference type="GO" id="GO:0006508">
    <property type="term" value="P:proteolysis"/>
    <property type="evidence" value="ECO:0007669"/>
    <property type="project" value="UniProtKB-KW"/>
</dbReference>
<keyword evidence="2 9" id="KW-0645">Protease</keyword>
<dbReference type="GO" id="GO:0005737">
    <property type="term" value="C:cytoplasm"/>
    <property type="evidence" value="ECO:0007669"/>
    <property type="project" value="TreeGrafter"/>
</dbReference>
<dbReference type="SMART" id="SM00230">
    <property type="entry name" value="CysPc"/>
    <property type="match status" value="1"/>
</dbReference>
<dbReference type="PROSITE" id="PS50203">
    <property type="entry name" value="CALPAIN_CAT"/>
    <property type="match status" value="1"/>
</dbReference>
<feature type="active site" evidence="8 9">
    <location>
        <position position="311"/>
    </location>
</feature>
<evidence type="ECO:0000256" key="5">
    <source>
        <dbReference type="ARBA" id="ARBA00022801"/>
    </source>
</evidence>
<dbReference type="EMBL" id="UYSU01033042">
    <property type="protein sequence ID" value="VDL91287.1"/>
    <property type="molecule type" value="Genomic_DNA"/>
</dbReference>
<feature type="domain" description="Calpain catalytic" evidence="10">
    <location>
        <begin position="77"/>
        <end position="371"/>
    </location>
</feature>
<evidence type="ECO:0000256" key="8">
    <source>
        <dbReference type="PIRSR" id="PIRSR622684-1"/>
    </source>
</evidence>
<dbReference type="FunFam" id="3.90.70.10:FF:000001">
    <property type="entry name" value="Calpain-1 catalytic subunit"/>
    <property type="match status" value="1"/>
</dbReference>
<dbReference type="InterPro" id="IPR000169">
    <property type="entry name" value="Pept_cys_AS"/>
</dbReference>
<dbReference type="Pfam" id="PF01067">
    <property type="entry name" value="Calpain_III"/>
    <property type="match status" value="1"/>
</dbReference>
<dbReference type="InterPro" id="IPR038765">
    <property type="entry name" value="Papain-like_cys_pep_sf"/>
</dbReference>
<keyword evidence="5 9" id="KW-0378">Hydrolase</keyword>
<evidence type="ECO:0000256" key="7">
    <source>
        <dbReference type="ARBA" id="ARBA00022837"/>
    </source>
</evidence>
<dbReference type="WBParaSite" id="SSLN_0000506101-mRNA-1">
    <property type="protein sequence ID" value="SSLN_0000506101-mRNA-1"/>
    <property type="gene ID" value="SSLN_0000506101"/>
</dbReference>
<dbReference type="STRING" id="70667.A0A183SL04"/>